<keyword evidence="1" id="KW-0808">Transferase</keyword>
<reference evidence="1 2" key="1">
    <citation type="submission" date="2018-12" db="EMBL/GenBank/DDBJ databases">
        <authorList>
            <person name="Meng J."/>
        </authorList>
    </citation>
    <scope>NUCLEOTIDE SEQUENCE [LARGE SCALE GENOMIC DNA]</scope>
    <source>
        <strain evidence="1 2">HT111-2</strain>
    </source>
</reference>
<accession>A0A437SW49</accession>
<dbReference type="EMBL" id="RXIA01000007">
    <property type="protein sequence ID" value="RVU71161.1"/>
    <property type="molecule type" value="Genomic_DNA"/>
</dbReference>
<dbReference type="PANTHER" id="PTHR48229">
    <property type="entry name" value="CAIB/BAIF FAMILY ENZYME (AFU_ORTHOLOGUE AFUA_1G05360)-RELATED"/>
    <property type="match status" value="1"/>
</dbReference>
<evidence type="ECO:0000313" key="1">
    <source>
        <dbReference type="EMBL" id="RVU71161.1"/>
    </source>
</evidence>
<dbReference type="Gene3D" id="3.40.50.10540">
    <property type="entry name" value="Crotonobetainyl-coa:carnitine coa-transferase, domain 1"/>
    <property type="match status" value="1"/>
</dbReference>
<proteinExistence type="predicted"/>
<dbReference type="InterPro" id="IPR003673">
    <property type="entry name" value="CoA-Trfase_fam_III"/>
</dbReference>
<protein>
    <submittedName>
        <fullName evidence="1">CoA transferase</fullName>
    </submittedName>
</protein>
<sequence>MSYKFGNAFSELMKIRNVDDDPKEEIEIKKSKTTMYKTPIKIEEVISEALAARAVAANDLWELKTGRRQKIFVDTEAAAALCSLGTPMTQKKDEDGEYKSIPYAANFAQMVSITQPWECKDGKWFLPHFNLPNLEKRVLDVLHCEKTPESVAAAVKKWNSDHLDEAIADARACGGIVYSPEDWLKTPQGKYLASKPVVEIEKIADSAPEPLPKNDAAPLADIKLLDLTRIIAGPTCGEALTEHGAKDLMVTAPQLPQVPAFVRDSSHGKHSTYLDYTKPEQKDKLIDLAKQADIFLEGYRPGSMEKHGFGAKDLSAMRPGIIYVSVNCHGTGGPYAERAGWDQVAQANTGISYVQGQAEHTHPKLIPVFLSDFLTGYLAAFGAMIALKKRATEGGSYKVNVSLDQSCMLALRQGLRTDDYMSSPDGISPEKYDEYAVYDNDTIYGDLKTLGPVIKMSETPCKWNGTTPELGSSKPEWW</sequence>
<dbReference type="GO" id="GO:0016740">
    <property type="term" value="F:transferase activity"/>
    <property type="evidence" value="ECO:0007669"/>
    <property type="project" value="UniProtKB-KW"/>
</dbReference>
<dbReference type="SUPFAM" id="SSF89796">
    <property type="entry name" value="CoA-transferase family III (CaiB/BaiF)"/>
    <property type="match status" value="2"/>
</dbReference>
<dbReference type="RefSeq" id="WP_103661301.1">
    <property type="nucleotide sequence ID" value="NZ_ML136876.1"/>
</dbReference>
<dbReference type="InterPro" id="IPR023606">
    <property type="entry name" value="CoA-Trfase_III_dom_1_sf"/>
</dbReference>
<gene>
    <name evidence="1" type="ORF">EJK17_03945</name>
</gene>
<name>A0A437SW49_9LACO</name>
<keyword evidence="2" id="KW-1185">Reference proteome</keyword>
<dbReference type="InterPro" id="IPR052985">
    <property type="entry name" value="CoA-trans_III_biosynth/detox"/>
</dbReference>
<dbReference type="PANTHER" id="PTHR48229:SF1">
    <property type="entry name" value="ALPHA METHYLACYL-COA RACEMASE-RELATED"/>
    <property type="match status" value="1"/>
</dbReference>
<organism evidence="1 2">
    <name type="scientific">Lactobacillus xujianguonis</name>
    <dbReference type="NCBI Taxonomy" id="2495899"/>
    <lineage>
        <taxon>Bacteria</taxon>
        <taxon>Bacillati</taxon>
        <taxon>Bacillota</taxon>
        <taxon>Bacilli</taxon>
        <taxon>Lactobacillales</taxon>
        <taxon>Lactobacillaceae</taxon>
        <taxon>Lactobacillus</taxon>
    </lineage>
</organism>
<comment type="caution">
    <text evidence="1">The sequence shown here is derived from an EMBL/GenBank/DDBJ whole genome shotgun (WGS) entry which is preliminary data.</text>
</comment>
<dbReference type="Pfam" id="PF02515">
    <property type="entry name" value="CoA_transf_3"/>
    <property type="match status" value="1"/>
</dbReference>
<evidence type="ECO:0000313" key="2">
    <source>
        <dbReference type="Proteomes" id="UP000288291"/>
    </source>
</evidence>
<dbReference type="Proteomes" id="UP000288291">
    <property type="component" value="Unassembled WGS sequence"/>
</dbReference>
<dbReference type="AlphaFoldDB" id="A0A437SW49"/>